<dbReference type="GO" id="GO:1900376">
    <property type="term" value="P:regulation of secondary metabolite biosynthetic process"/>
    <property type="evidence" value="ECO:0007669"/>
    <property type="project" value="TreeGrafter"/>
</dbReference>
<dbReference type="PANTHER" id="PTHR33202:SF7">
    <property type="entry name" value="FERRIC UPTAKE REGULATION PROTEIN"/>
    <property type="match status" value="1"/>
</dbReference>
<evidence type="ECO:0000256" key="3">
    <source>
        <dbReference type="ARBA" id="ARBA00022833"/>
    </source>
</evidence>
<dbReference type="AlphaFoldDB" id="A0A9D9H0J0"/>
<keyword evidence="8" id="KW-0408">Iron</keyword>
<gene>
    <name evidence="9" type="ORF">IAC76_03905</name>
</gene>
<comment type="cofactor">
    <cofactor evidence="7">
        <name>Zn(2+)</name>
        <dbReference type="ChEBI" id="CHEBI:29105"/>
    </cofactor>
    <text evidence="7">Binds 1 zinc ion per subunit.</text>
</comment>
<comment type="caution">
    <text evidence="9">The sequence shown here is derived from an EMBL/GenBank/DDBJ whole genome shotgun (WGS) entry which is preliminary data.</text>
</comment>
<organism evidence="9 10">
    <name type="scientific">Candidatus Scatousia excrementipullorum</name>
    <dbReference type="NCBI Taxonomy" id="2840936"/>
    <lineage>
        <taxon>Bacteria</taxon>
        <taxon>Candidatus Scatousia</taxon>
    </lineage>
</organism>
<feature type="binding site" evidence="7">
    <location>
        <position position="122"/>
    </location>
    <ligand>
        <name>Zn(2+)</name>
        <dbReference type="ChEBI" id="CHEBI:29105"/>
    </ligand>
</feature>
<feature type="binding site" evidence="7">
    <location>
        <position position="119"/>
    </location>
    <ligand>
        <name>Zn(2+)</name>
        <dbReference type="ChEBI" id="CHEBI:29105"/>
    </ligand>
</feature>
<protein>
    <submittedName>
        <fullName evidence="9">Transcriptional repressor</fullName>
    </submittedName>
</protein>
<comment type="similarity">
    <text evidence="1">Belongs to the Fur family.</text>
</comment>
<dbReference type="CDD" id="cd07153">
    <property type="entry name" value="Fur_like"/>
    <property type="match status" value="1"/>
</dbReference>
<accession>A0A9D9H0J0</accession>
<evidence type="ECO:0000256" key="6">
    <source>
        <dbReference type="ARBA" id="ARBA00023163"/>
    </source>
</evidence>
<dbReference type="Gene3D" id="1.10.10.10">
    <property type="entry name" value="Winged helix-like DNA-binding domain superfamily/Winged helix DNA-binding domain"/>
    <property type="match status" value="1"/>
</dbReference>
<evidence type="ECO:0000313" key="10">
    <source>
        <dbReference type="Proteomes" id="UP000823632"/>
    </source>
</evidence>
<dbReference type="InterPro" id="IPR043135">
    <property type="entry name" value="Fur_C"/>
</dbReference>
<dbReference type="EMBL" id="JADIND010000082">
    <property type="protein sequence ID" value="MBO8430508.1"/>
    <property type="molecule type" value="Genomic_DNA"/>
</dbReference>
<dbReference type="PANTHER" id="PTHR33202">
    <property type="entry name" value="ZINC UPTAKE REGULATION PROTEIN"/>
    <property type="match status" value="1"/>
</dbReference>
<keyword evidence="4" id="KW-0805">Transcription regulation</keyword>
<dbReference type="InterPro" id="IPR036388">
    <property type="entry name" value="WH-like_DNA-bd_sf"/>
</dbReference>
<feature type="binding site" evidence="7">
    <location>
        <position position="82"/>
    </location>
    <ligand>
        <name>Zn(2+)</name>
        <dbReference type="ChEBI" id="CHEBI:29105"/>
    </ligand>
</feature>
<keyword evidence="3 7" id="KW-0862">Zinc</keyword>
<evidence type="ECO:0000256" key="5">
    <source>
        <dbReference type="ARBA" id="ARBA00023125"/>
    </source>
</evidence>
<dbReference type="Proteomes" id="UP000823632">
    <property type="component" value="Unassembled WGS sequence"/>
</dbReference>
<feature type="binding site" evidence="8">
    <location>
        <position position="111"/>
    </location>
    <ligand>
        <name>Fe cation</name>
        <dbReference type="ChEBI" id="CHEBI:24875"/>
    </ligand>
</feature>
<dbReference type="GO" id="GO:0003700">
    <property type="term" value="F:DNA-binding transcription factor activity"/>
    <property type="evidence" value="ECO:0007669"/>
    <property type="project" value="InterPro"/>
</dbReference>
<dbReference type="Pfam" id="PF01475">
    <property type="entry name" value="FUR"/>
    <property type="match status" value="1"/>
</dbReference>
<keyword evidence="2" id="KW-0678">Repressor</keyword>
<dbReference type="InterPro" id="IPR002481">
    <property type="entry name" value="FUR"/>
</dbReference>
<evidence type="ECO:0000256" key="1">
    <source>
        <dbReference type="ARBA" id="ARBA00007957"/>
    </source>
</evidence>
<feature type="binding site" evidence="7">
    <location>
        <position position="79"/>
    </location>
    <ligand>
        <name>Zn(2+)</name>
        <dbReference type="ChEBI" id="CHEBI:29105"/>
    </ligand>
</feature>
<dbReference type="GO" id="GO:0008270">
    <property type="term" value="F:zinc ion binding"/>
    <property type="evidence" value="ECO:0007669"/>
    <property type="project" value="TreeGrafter"/>
</dbReference>
<keyword evidence="5" id="KW-0238">DNA-binding</keyword>
<evidence type="ECO:0000256" key="8">
    <source>
        <dbReference type="PIRSR" id="PIRSR602481-2"/>
    </source>
</evidence>
<dbReference type="GO" id="GO:0045892">
    <property type="term" value="P:negative regulation of DNA-templated transcription"/>
    <property type="evidence" value="ECO:0007669"/>
    <property type="project" value="TreeGrafter"/>
</dbReference>
<dbReference type="InterPro" id="IPR036390">
    <property type="entry name" value="WH_DNA-bd_sf"/>
</dbReference>
<dbReference type="SUPFAM" id="SSF46785">
    <property type="entry name" value="Winged helix' DNA-binding domain"/>
    <property type="match status" value="1"/>
</dbReference>
<keyword evidence="6" id="KW-0804">Transcription</keyword>
<evidence type="ECO:0000256" key="7">
    <source>
        <dbReference type="PIRSR" id="PIRSR602481-1"/>
    </source>
</evidence>
<reference evidence="9" key="2">
    <citation type="journal article" date="2021" name="PeerJ">
        <title>Extensive microbial diversity within the chicken gut microbiome revealed by metagenomics and culture.</title>
        <authorList>
            <person name="Gilroy R."/>
            <person name="Ravi A."/>
            <person name="Getino M."/>
            <person name="Pursley I."/>
            <person name="Horton D.L."/>
            <person name="Alikhan N.F."/>
            <person name="Baker D."/>
            <person name="Gharbi K."/>
            <person name="Hall N."/>
            <person name="Watson M."/>
            <person name="Adriaenssens E.M."/>
            <person name="Foster-Nyarko E."/>
            <person name="Jarju S."/>
            <person name="Secka A."/>
            <person name="Antonio M."/>
            <person name="Oren A."/>
            <person name="Chaudhuri R.R."/>
            <person name="La Ragione R."/>
            <person name="Hildebrand F."/>
            <person name="Pallen M.J."/>
        </authorList>
    </citation>
    <scope>NUCLEOTIDE SEQUENCE</scope>
    <source>
        <strain evidence="9">10192</strain>
    </source>
</reference>
<sequence length="124" mass="14175">MNYSKQREIILDTLKNNVVHPTAEYIYEILKKEDSKISLATLYRNLNQLAENGIIKKIDGLESSSHYDHNTHAHYHFICDNCKKVFDVSCGIAPDIVKKIEDETGFIVSSHDIIIHGICKNCKN</sequence>
<evidence type="ECO:0000256" key="4">
    <source>
        <dbReference type="ARBA" id="ARBA00023015"/>
    </source>
</evidence>
<reference evidence="9" key="1">
    <citation type="submission" date="2020-10" db="EMBL/GenBank/DDBJ databases">
        <authorList>
            <person name="Gilroy R."/>
        </authorList>
    </citation>
    <scope>NUCLEOTIDE SEQUENCE</scope>
    <source>
        <strain evidence="9">10192</strain>
    </source>
</reference>
<evidence type="ECO:0000313" key="9">
    <source>
        <dbReference type="EMBL" id="MBO8430508.1"/>
    </source>
</evidence>
<comment type="cofactor">
    <cofactor evidence="8">
        <name>Mn(2+)</name>
        <dbReference type="ChEBI" id="CHEBI:29035"/>
    </cofactor>
    <cofactor evidence="8">
        <name>Fe(2+)</name>
        <dbReference type="ChEBI" id="CHEBI:29033"/>
    </cofactor>
    <text evidence="8">Binds 1 Mn(2+) or Fe(2+) ion per subunit.</text>
</comment>
<dbReference type="GO" id="GO:0000976">
    <property type="term" value="F:transcription cis-regulatory region binding"/>
    <property type="evidence" value="ECO:0007669"/>
    <property type="project" value="TreeGrafter"/>
</dbReference>
<name>A0A9D9H0J0_9BACT</name>
<evidence type="ECO:0000256" key="2">
    <source>
        <dbReference type="ARBA" id="ARBA00022491"/>
    </source>
</evidence>
<proteinExistence type="inferred from homology"/>
<keyword evidence="7" id="KW-0479">Metal-binding</keyword>
<dbReference type="Gene3D" id="3.30.1490.190">
    <property type="match status" value="1"/>
</dbReference>